<dbReference type="GO" id="GO:0016652">
    <property type="term" value="F:oxidoreductase activity, acting on NAD(P)H as acceptor"/>
    <property type="evidence" value="ECO:0007669"/>
    <property type="project" value="UniProtKB-UniRule"/>
</dbReference>
<proteinExistence type="inferred from homology"/>
<dbReference type="Proteomes" id="UP000664658">
    <property type="component" value="Unassembled WGS sequence"/>
</dbReference>
<feature type="binding site" evidence="6">
    <location>
        <begin position="16"/>
        <end position="18"/>
    </location>
    <ligand>
        <name>FMN</name>
        <dbReference type="ChEBI" id="CHEBI:58210"/>
    </ligand>
</feature>
<dbReference type="InterPro" id="IPR029039">
    <property type="entry name" value="Flavoprotein-like_sf"/>
</dbReference>
<dbReference type="EC" id="1.7.1.17" evidence="6"/>
<dbReference type="EC" id="1.6.5.-" evidence="6"/>
<comment type="function">
    <text evidence="6">Quinone reductase that provides resistance to thiol-specific stress caused by electrophilic quinones.</text>
</comment>
<accession>A0A8I2B5N9</accession>
<dbReference type="Gene3D" id="3.40.50.360">
    <property type="match status" value="1"/>
</dbReference>
<name>A0A8I2B5N9_PLESH</name>
<comment type="catalytic activity">
    <reaction evidence="5">
        <text>N,N-dimethyl-1,4-phenylenediamine + anthranilate + 2 NAD(+) = 2-(4-dimethylaminophenyl)diazenylbenzoate + 2 NADH + 2 H(+)</text>
        <dbReference type="Rhea" id="RHEA:55872"/>
        <dbReference type="ChEBI" id="CHEBI:15378"/>
        <dbReference type="ChEBI" id="CHEBI:15783"/>
        <dbReference type="ChEBI" id="CHEBI:16567"/>
        <dbReference type="ChEBI" id="CHEBI:57540"/>
        <dbReference type="ChEBI" id="CHEBI:57945"/>
        <dbReference type="ChEBI" id="CHEBI:71579"/>
        <dbReference type="EC" id="1.7.1.17"/>
    </reaction>
    <physiologicalReaction direction="right-to-left" evidence="5">
        <dbReference type="Rhea" id="RHEA:55874"/>
    </physiologicalReaction>
</comment>
<comment type="cofactor">
    <cofactor evidence="6">
        <name>FMN</name>
        <dbReference type="ChEBI" id="CHEBI:58210"/>
    </cofactor>
    <text evidence="6">Binds 1 FMN per subunit.</text>
</comment>
<feature type="binding site" evidence="6">
    <location>
        <begin position="137"/>
        <end position="140"/>
    </location>
    <ligand>
        <name>FMN</name>
        <dbReference type="ChEBI" id="CHEBI:58210"/>
    </ligand>
</feature>
<comment type="subunit">
    <text evidence="6">Homodimer.</text>
</comment>
<evidence type="ECO:0000256" key="5">
    <source>
        <dbReference type="ARBA" id="ARBA00048542"/>
    </source>
</evidence>
<evidence type="ECO:0000259" key="7">
    <source>
        <dbReference type="Pfam" id="PF02525"/>
    </source>
</evidence>
<comment type="similarity">
    <text evidence="6">Belongs to the azoreductase type 1 family.</text>
</comment>
<dbReference type="InterPro" id="IPR003680">
    <property type="entry name" value="Flavodoxin_fold"/>
</dbReference>
<protein>
    <recommendedName>
        <fullName evidence="6">FMN dependent NADH:quinone oxidoreductase</fullName>
        <ecNumber evidence="6">1.6.5.-</ecNumber>
    </recommendedName>
    <alternativeName>
        <fullName evidence="6">Azo-dye reductase</fullName>
    </alternativeName>
    <alternativeName>
        <fullName evidence="6">FMN-dependent NADH-azo compound oxidoreductase</fullName>
    </alternativeName>
    <alternativeName>
        <fullName evidence="6">FMN-dependent NADH-azoreductase</fullName>
        <ecNumber evidence="6">1.7.1.17</ecNumber>
    </alternativeName>
</protein>
<dbReference type="InterPro" id="IPR050104">
    <property type="entry name" value="FMN-dep_NADH:Q_OxRdtase_AzoR1"/>
</dbReference>
<dbReference type="GO" id="GO:0010181">
    <property type="term" value="F:FMN binding"/>
    <property type="evidence" value="ECO:0007669"/>
    <property type="project" value="UniProtKB-UniRule"/>
</dbReference>
<comment type="caution">
    <text evidence="8">The sequence shown here is derived from an EMBL/GenBank/DDBJ whole genome shotgun (WGS) entry which is preliminary data.</text>
</comment>
<dbReference type="SUPFAM" id="SSF52218">
    <property type="entry name" value="Flavoproteins"/>
    <property type="match status" value="1"/>
</dbReference>
<comment type="function">
    <text evidence="6">Also exhibits azoreductase activity. Catalyzes the reductive cleavage of the azo bond in aromatic azo compounds to the corresponding amines.</text>
</comment>
<feature type="domain" description="Flavodoxin-like fold" evidence="7">
    <location>
        <begin position="2"/>
        <end position="194"/>
    </location>
</feature>
<gene>
    <name evidence="6" type="primary">azoR</name>
    <name evidence="8" type="ORF">J2R62_13265</name>
</gene>
<dbReference type="PANTHER" id="PTHR43741:SF2">
    <property type="entry name" value="FMN-DEPENDENT NADH:QUINONE OXIDOREDUCTASE"/>
    <property type="match status" value="1"/>
</dbReference>
<dbReference type="PANTHER" id="PTHR43741">
    <property type="entry name" value="FMN-DEPENDENT NADH-AZOREDUCTASE 1"/>
    <property type="match status" value="1"/>
</dbReference>
<keyword evidence="3 6" id="KW-0560">Oxidoreductase</keyword>
<evidence type="ECO:0000256" key="2">
    <source>
        <dbReference type="ARBA" id="ARBA00022643"/>
    </source>
</evidence>
<sequence length="196" mass="21472">MSKVLVLKSSIMAEHSQSNRMADFLIEQHQEKGDSVTVRDLVANPIPMLDSETVGALRPAGELSERQREAAALSDQLIAELNDHDVIVFTAPMYNYSIPVQLKTYIDMVLRAGVTFRYTENGPEGLVKGKKAVVLTSRGGIHKGLPSDLITPYMQTILNFIGITDIQYIYAEALAFGPEAVAQAQHAAQEAIAELM</sequence>
<dbReference type="HAMAP" id="MF_01216">
    <property type="entry name" value="Azoreductase_type1"/>
    <property type="match status" value="1"/>
</dbReference>
<keyword evidence="2 6" id="KW-0288">FMN</keyword>
<dbReference type="Pfam" id="PF02525">
    <property type="entry name" value="Flavodoxin_2"/>
    <property type="match status" value="1"/>
</dbReference>
<dbReference type="AlphaFoldDB" id="A0A8I2B5N9"/>
<evidence type="ECO:0000313" key="9">
    <source>
        <dbReference type="Proteomes" id="UP000664658"/>
    </source>
</evidence>
<comment type="caution">
    <text evidence="6">Lacks conserved residue(s) required for the propagation of feature annotation.</text>
</comment>
<keyword evidence="4 6" id="KW-0520">NAD</keyword>
<evidence type="ECO:0000256" key="4">
    <source>
        <dbReference type="ARBA" id="ARBA00023027"/>
    </source>
</evidence>
<dbReference type="GO" id="GO:0009055">
    <property type="term" value="F:electron transfer activity"/>
    <property type="evidence" value="ECO:0007669"/>
    <property type="project" value="UniProtKB-UniRule"/>
</dbReference>
<comment type="catalytic activity">
    <reaction evidence="6">
        <text>2 a quinone + NADH + H(+) = 2 a 1,4-benzosemiquinone + NAD(+)</text>
        <dbReference type="Rhea" id="RHEA:65952"/>
        <dbReference type="ChEBI" id="CHEBI:15378"/>
        <dbReference type="ChEBI" id="CHEBI:57540"/>
        <dbReference type="ChEBI" id="CHEBI:57945"/>
        <dbReference type="ChEBI" id="CHEBI:132124"/>
        <dbReference type="ChEBI" id="CHEBI:134225"/>
    </reaction>
</comment>
<organism evidence="8 9">
    <name type="scientific">Plesiomonas shigelloides</name>
    <name type="common">Aeromonas shigelloides</name>
    <dbReference type="NCBI Taxonomy" id="703"/>
    <lineage>
        <taxon>Bacteria</taxon>
        <taxon>Pseudomonadati</taxon>
        <taxon>Pseudomonadota</taxon>
        <taxon>Gammaproteobacteria</taxon>
        <taxon>Enterobacterales</taxon>
        <taxon>Enterobacteriaceae</taxon>
        <taxon>Plesiomonas</taxon>
    </lineage>
</organism>
<evidence type="ECO:0000256" key="6">
    <source>
        <dbReference type="HAMAP-Rule" id="MF_01216"/>
    </source>
</evidence>
<evidence type="ECO:0000256" key="3">
    <source>
        <dbReference type="ARBA" id="ARBA00023002"/>
    </source>
</evidence>
<dbReference type="InterPro" id="IPR023048">
    <property type="entry name" value="NADH:quinone_OxRdtase_FMN_depd"/>
</dbReference>
<keyword evidence="1 6" id="KW-0285">Flavoprotein</keyword>
<evidence type="ECO:0000256" key="1">
    <source>
        <dbReference type="ARBA" id="ARBA00022630"/>
    </source>
</evidence>
<evidence type="ECO:0000313" key="8">
    <source>
        <dbReference type="EMBL" id="MBO1109165.1"/>
    </source>
</evidence>
<dbReference type="RefSeq" id="WP_039044705.1">
    <property type="nucleotide sequence ID" value="NZ_CP076371.1"/>
</dbReference>
<dbReference type="GO" id="GO:0016655">
    <property type="term" value="F:oxidoreductase activity, acting on NAD(P)H, quinone or similar compound as acceptor"/>
    <property type="evidence" value="ECO:0007669"/>
    <property type="project" value="InterPro"/>
</dbReference>
<reference evidence="8" key="1">
    <citation type="submission" date="2021-03" db="EMBL/GenBank/DDBJ databases">
        <title>Plesiomonas shigelloides zfcc0051, isolated from zebrafish feces.</title>
        <authorList>
            <person name="Vanderhoek Z."/>
            <person name="Gaulke C."/>
        </authorList>
    </citation>
    <scope>NUCLEOTIDE SEQUENCE</scope>
    <source>
        <strain evidence="8">Zfcc0051</strain>
    </source>
</reference>
<feature type="binding site" evidence="6">
    <location>
        <position position="10"/>
    </location>
    <ligand>
        <name>FMN</name>
        <dbReference type="ChEBI" id="CHEBI:58210"/>
    </ligand>
</feature>
<dbReference type="EMBL" id="JAFNAA010000015">
    <property type="protein sequence ID" value="MBO1109165.1"/>
    <property type="molecule type" value="Genomic_DNA"/>
</dbReference>